<proteinExistence type="predicted"/>
<evidence type="ECO:0008006" key="4">
    <source>
        <dbReference type="Google" id="ProtNLM"/>
    </source>
</evidence>
<dbReference type="EMBL" id="FCOE02000006">
    <property type="protein sequence ID" value="SAK58313.1"/>
    <property type="molecule type" value="Genomic_DNA"/>
</dbReference>
<feature type="signal peptide" evidence="1">
    <location>
        <begin position="1"/>
        <end position="18"/>
    </location>
</feature>
<feature type="chain" id="PRO_5007620827" description="Lipoprotein" evidence="1">
    <location>
        <begin position="19"/>
        <end position="58"/>
    </location>
</feature>
<sequence length="58" mass="6178">MNAHVSLLLLALVAPACAPAFRVWVASIDACVPRLACCAVHRGASNPRRHLLSFRASP</sequence>
<comment type="caution">
    <text evidence="2">The sequence shown here is derived from an EMBL/GenBank/DDBJ whole genome shotgun (WGS) entry which is preliminary data.</text>
</comment>
<gene>
    <name evidence="2" type="ORF">AWB80_02396</name>
</gene>
<protein>
    <recommendedName>
        <fullName evidence="4">Lipoprotein</fullName>
    </recommendedName>
</protein>
<evidence type="ECO:0000313" key="3">
    <source>
        <dbReference type="Proteomes" id="UP000054911"/>
    </source>
</evidence>
<dbReference type="AlphaFoldDB" id="A0A158AKG9"/>
<dbReference type="Proteomes" id="UP000054911">
    <property type="component" value="Unassembled WGS sequence"/>
</dbReference>
<evidence type="ECO:0000256" key="1">
    <source>
        <dbReference type="SAM" id="SignalP"/>
    </source>
</evidence>
<evidence type="ECO:0000313" key="2">
    <source>
        <dbReference type="EMBL" id="SAK58313.1"/>
    </source>
</evidence>
<reference evidence="2" key="1">
    <citation type="submission" date="2016-01" db="EMBL/GenBank/DDBJ databases">
        <authorList>
            <person name="Peeters C."/>
        </authorList>
    </citation>
    <scope>NUCLEOTIDE SEQUENCE [LARGE SCALE GENOMIC DNA]</scope>
    <source>
        <strain evidence="2">LMG 29323</strain>
    </source>
</reference>
<organism evidence="2 3">
    <name type="scientific">Caballeronia pedi</name>
    <dbReference type="NCBI Taxonomy" id="1777141"/>
    <lineage>
        <taxon>Bacteria</taxon>
        <taxon>Pseudomonadati</taxon>
        <taxon>Pseudomonadota</taxon>
        <taxon>Betaproteobacteria</taxon>
        <taxon>Burkholderiales</taxon>
        <taxon>Burkholderiaceae</taxon>
        <taxon>Caballeronia</taxon>
    </lineage>
</organism>
<accession>A0A158AKG9</accession>
<name>A0A158AKG9_9BURK</name>
<keyword evidence="1" id="KW-0732">Signal</keyword>
<keyword evidence="3" id="KW-1185">Reference proteome</keyword>